<keyword evidence="12 21" id="KW-0418">Kinase</keyword>
<name>A0A951PG94_9CYAN</name>
<dbReference type="PANTHER" id="PTHR24421">
    <property type="entry name" value="NITRATE/NITRITE SENSOR PROTEIN NARX-RELATED"/>
    <property type="match status" value="1"/>
</dbReference>
<dbReference type="GO" id="GO:0005524">
    <property type="term" value="F:ATP binding"/>
    <property type="evidence" value="ECO:0007669"/>
    <property type="project" value="UniProtKB-KW"/>
</dbReference>
<evidence type="ECO:0000256" key="15">
    <source>
        <dbReference type="ARBA" id="ARBA00023012"/>
    </source>
</evidence>
<keyword evidence="19" id="KW-1133">Transmembrane helix</keyword>
<dbReference type="PRINTS" id="PR00344">
    <property type="entry name" value="BCTRLSENSOR"/>
</dbReference>
<evidence type="ECO:0000256" key="11">
    <source>
        <dbReference type="ARBA" id="ARBA00022741"/>
    </source>
</evidence>
<keyword evidence="9" id="KW-0808">Transferase</keyword>
<evidence type="ECO:0000256" key="10">
    <source>
        <dbReference type="ARBA" id="ARBA00022723"/>
    </source>
</evidence>
<dbReference type="EC" id="2.7.13.3" evidence="4"/>
<dbReference type="GO" id="GO:0051539">
    <property type="term" value="F:4 iron, 4 sulfur cluster binding"/>
    <property type="evidence" value="ECO:0007669"/>
    <property type="project" value="UniProtKB-KW"/>
</dbReference>
<dbReference type="Pfam" id="PF02518">
    <property type="entry name" value="HATPase_c"/>
    <property type="match status" value="1"/>
</dbReference>
<keyword evidence="13" id="KW-0067">ATP-binding</keyword>
<dbReference type="EMBL" id="JAHHHV010000092">
    <property type="protein sequence ID" value="MBW4468743.1"/>
    <property type="molecule type" value="Genomic_DNA"/>
</dbReference>
<keyword evidence="7" id="KW-0963">Cytoplasm</keyword>
<keyword evidence="10" id="KW-0479">Metal-binding</keyword>
<evidence type="ECO:0000256" key="9">
    <source>
        <dbReference type="ARBA" id="ARBA00022679"/>
    </source>
</evidence>
<dbReference type="SMART" id="SM00387">
    <property type="entry name" value="HATPase_c"/>
    <property type="match status" value="1"/>
</dbReference>
<comment type="function">
    <text evidence="17">Member of the two-component regulatory system NreB/NreC involved in the control of dissimilatory nitrate/nitrite reduction in response to oxygen. NreB functions as a direct oxygen sensor histidine kinase which is autophosphorylated, in the absence of oxygen, probably at the conserved histidine residue, and transfers its phosphate group probably to a conserved aspartate residue of NreC. NreB/NreC activates the expression of the nitrate (narGHJI) and nitrite (nir) reductase operons, as well as the putative nitrate transporter gene narT.</text>
</comment>
<dbReference type="PROSITE" id="PS50109">
    <property type="entry name" value="HIS_KIN"/>
    <property type="match status" value="1"/>
</dbReference>
<dbReference type="GO" id="GO:0046872">
    <property type="term" value="F:metal ion binding"/>
    <property type="evidence" value="ECO:0007669"/>
    <property type="project" value="UniProtKB-KW"/>
</dbReference>
<dbReference type="InterPro" id="IPR005467">
    <property type="entry name" value="His_kinase_dom"/>
</dbReference>
<dbReference type="CDD" id="cd16917">
    <property type="entry name" value="HATPase_UhpB-NarQ-NarX-like"/>
    <property type="match status" value="1"/>
</dbReference>
<dbReference type="AlphaFoldDB" id="A0A951PG94"/>
<dbReference type="InterPro" id="IPR004358">
    <property type="entry name" value="Sig_transdc_His_kin-like_C"/>
</dbReference>
<evidence type="ECO:0000313" key="22">
    <source>
        <dbReference type="Proteomes" id="UP000707356"/>
    </source>
</evidence>
<keyword evidence="6" id="KW-0004">4Fe-4S</keyword>
<dbReference type="GO" id="GO:0005737">
    <property type="term" value="C:cytoplasm"/>
    <property type="evidence" value="ECO:0007669"/>
    <property type="project" value="UniProtKB-SubCell"/>
</dbReference>
<evidence type="ECO:0000256" key="4">
    <source>
        <dbReference type="ARBA" id="ARBA00012438"/>
    </source>
</evidence>
<keyword evidence="19" id="KW-0472">Membrane</keyword>
<dbReference type="GO" id="GO:0000155">
    <property type="term" value="F:phosphorelay sensor kinase activity"/>
    <property type="evidence" value="ECO:0007669"/>
    <property type="project" value="InterPro"/>
</dbReference>
<keyword evidence="16" id="KW-0411">Iron-sulfur</keyword>
<feature type="domain" description="Histidine kinase" evidence="20">
    <location>
        <begin position="322"/>
        <end position="409"/>
    </location>
</feature>
<dbReference type="Proteomes" id="UP000707356">
    <property type="component" value="Unassembled WGS sequence"/>
</dbReference>
<proteinExistence type="predicted"/>
<dbReference type="GO" id="GO:0046983">
    <property type="term" value="F:protein dimerization activity"/>
    <property type="evidence" value="ECO:0007669"/>
    <property type="project" value="InterPro"/>
</dbReference>
<dbReference type="GO" id="GO:0016020">
    <property type="term" value="C:membrane"/>
    <property type="evidence" value="ECO:0007669"/>
    <property type="project" value="InterPro"/>
</dbReference>
<dbReference type="SUPFAM" id="SSF55874">
    <property type="entry name" value="ATPase domain of HSP90 chaperone/DNA topoisomerase II/histidine kinase"/>
    <property type="match status" value="1"/>
</dbReference>
<comment type="cofactor">
    <cofactor evidence="2">
        <name>[4Fe-4S] cluster</name>
        <dbReference type="ChEBI" id="CHEBI:49883"/>
    </cofactor>
</comment>
<feature type="transmembrane region" description="Helical" evidence="19">
    <location>
        <begin position="48"/>
        <end position="65"/>
    </location>
</feature>
<keyword evidence="15" id="KW-0902">Two-component regulatory system</keyword>
<protein>
    <recommendedName>
        <fullName evidence="5">Oxygen sensor histidine kinase NreB</fullName>
        <ecNumber evidence="4">2.7.13.3</ecNumber>
    </recommendedName>
    <alternativeName>
        <fullName evidence="18">Nitrogen regulation protein B</fullName>
    </alternativeName>
</protein>
<feature type="transmembrane region" description="Helical" evidence="19">
    <location>
        <begin position="124"/>
        <end position="144"/>
    </location>
</feature>
<comment type="subcellular location">
    <subcellularLocation>
        <location evidence="3">Cytoplasm</location>
    </subcellularLocation>
</comment>
<feature type="transmembrane region" description="Helical" evidence="19">
    <location>
        <begin position="74"/>
        <end position="92"/>
    </location>
</feature>
<keyword evidence="8" id="KW-0597">Phosphoprotein</keyword>
<evidence type="ECO:0000256" key="1">
    <source>
        <dbReference type="ARBA" id="ARBA00000085"/>
    </source>
</evidence>
<evidence type="ECO:0000256" key="17">
    <source>
        <dbReference type="ARBA" id="ARBA00024827"/>
    </source>
</evidence>
<feature type="transmembrane region" description="Helical" evidence="19">
    <location>
        <begin position="156"/>
        <end position="180"/>
    </location>
</feature>
<comment type="catalytic activity">
    <reaction evidence="1">
        <text>ATP + protein L-histidine = ADP + protein N-phospho-L-histidine.</text>
        <dbReference type="EC" id="2.7.13.3"/>
    </reaction>
</comment>
<dbReference type="Gene3D" id="1.20.5.1930">
    <property type="match status" value="1"/>
</dbReference>
<keyword evidence="19" id="KW-0812">Transmembrane</keyword>
<organism evidence="21 22">
    <name type="scientific">Pegethrix bostrychoides GSE-TBD4-15B</name>
    <dbReference type="NCBI Taxonomy" id="2839662"/>
    <lineage>
        <taxon>Bacteria</taxon>
        <taxon>Bacillati</taxon>
        <taxon>Cyanobacteriota</taxon>
        <taxon>Cyanophyceae</taxon>
        <taxon>Oculatellales</taxon>
        <taxon>Oculatellaceae</taxon>
        <taxon>Pegethrix</taxon>
    </lineage>
</organism>
<evidence type="ECO:0000256" key="18">
    <source>
        <dbReference type="ARBA" id="ARBA00030800"/>
    </source>
</evidence>
<evidence type="ECO:0000256" key="14">
    <source>
        <dbReference type="ARBA" id="ARBA00023004"/>
    </source>
</evidence>
<feature type="transmembrane region" description="Helical" evidence="19">
    <location>
        <begin position="18"/>
        <end position="36"/>
    </location>
</feature>
<keyword evidence="14" id="KW-0408">Iron</keyword>
<evidence type="ECO:0000256" key="16">
    <source>
        <dbReference type="ARBA" id="ARBA00023014"/>
    </source>
</evidence>
<dbReference type="InterPro" id="IPR050482">
    <property type="entry name" value="Sensor_HK_TwoCompSys"/>
</dbReference>
<evidence type="ECO:0000259" key="20">
    <source>
        <dbReference type="PROSITE" id="PS50109"/>
    </source>
</evidence>
<dbReference type="Pfam" id="PF07730">
    <property type="entry name" value="HisKA_3"/>
    <property type="match status" value="1"/>
</dbReference>
<evidence type="ECO:0000256" key="6">
    <source>
        <dbReference type="ARBA" id="ARBA00022485"/>
    </source>
</evidence>
<evidence type="ECO:0000256" key="3">
    <source>
        <dbReference type="ARBA" id="ARBA00004496"/>
    </source>
</evidence>
<dbReference type="InterPro" id="IPR003594">
    <property type="entry name" value="HATPase_dom"/>
</dbReference>
<sequence length="412" mass="45645">MTARPTAPIQLKNHPFPVLLYLEWTLLGIVLISLLLPNPFGDTLPLARFWAFLSMLILGLMGLRLPQGRPSTKLAYATLQIGLLLLASWWGGIRGLRLFPLLCVVLMIRNCLIFQLAGRLVTSALLYFLFLVLLVSRLSNYTGLRLPLRQSGVERFVIRGFAFNSALLLLLVIVFLLLLMQALITERQSRNQLTEAHDKLRQYAFQVERLAATQERNRIAREIHDSLGHSLTALNLQLEGALKLWQVDPSRAQSFLQEAKSLGSEALQDVRRSVTAARADPLQGVSLPDAILRLAQEFSASMQPLCQLDCPQLLPPDLSIALYRIVQEALTNIRKHATATAVQITLQTLPDCLHLSIQDNGSGFHPEQNPTGFGLQGMQERAATLGGQLKIHSAPGQGCQITARFPLPPVVS</sequence>
<evidence type="ECO:0000256" key="2">
    <source>
        <dbReference type="ARBA" id="ARBA00001966"/>
    </source>
</evidence>
<gene>
    <name evidence="21" type="ORF">KME07_25230</name>
</gene>
<evidence type="ECO:0000256" key="8">
    <source>
        <dbReference type="ARBA" id="ARBA00022553"/>
    </source>
</evidence>
<reference evidence="21" key="1">
    <citation type="submission" date="2021-05" db="EMBL/GenBank/DDBJ databases">
        <authorList>
            <person name="Pietrasiak N."/>
            <person name="Ward R."/>
            <person name="Stajich J.E."/>
            <person name="Kurbessoian T."/>
        </authorList>
    </citation>
    <scope>NUCLEOTIDE SEQUENCE</scope>
    <source>
        <strain evidence="21">GSE-TBD4-15B</strain>
    </source>
</reference>
<keyword evidence="11" id="KW-0547">Nucleotide-binding</keyword>
<evidence type="ECO:0000256" key="19">
    <source>
        <dbReference type="SAM" id="Phobius"/>
    </source>
</evidence>
<dbReference type="PANTHER" id="PTHR24421:SF10">
    <property type="entry name" value="NITRATE_NITRITE SENSOR PROTEIN NARQ"/>
    <property type="match status" value="1"/>
</dbReference>
<comment type="caution">
    <text evidence="21">The sequence shown here is derived from an EMBL/GenBank/DDBJ whole genome shotgun (WGS) entry which is preliminary data.</text>
</comment>
<dbReference type="InterPro" id="IPR036890">
    <property type="entry name" value="HATPase_C_sf"/>
</dbReference>
<dbReference type="Gene3D" id="3.30.565.10">
    <property type="entry name" value="Histidine kinase-like ATPase, C-terminal domain"/>
    <property type="match status" value="1"/>
</dbReference>
<evidence type="ECO:0000256" key="5">
    <source>
        <dbReference type="ARBA" id="ARBA00017322"/>
    </source>
</evidence>
<reference evidence="21" key="2">
    <citation type="journal article" date="2022" name="Microbiol. Resour. Announc.">
        <title>Metagenome Sequencing to Explore Phylogenomics of Terrestrial Cyanobacteria.</title>
        <authorList>
            <person name="Ward R.D."/>
            <person name="Stajich J.E."/>
            <person name="Johansen J.R."/>
            <person name="Huntemann M."/>
            <person name="Clum A."/>
            <person name="Foster B."/>
            <person name="Foster B."/>
            <person name="Roux S."/>
            <person name="Palaniappan K."/>
            <person name="Varghese N."/>
            <person name="Mukherjee S."/>
            <person name="Reddy T.B.K."/>
            <person name="Daum C."/>
            <person name="Copeland A."/>
            <person name="Chen I.A."/>
            <person name="Ivanova N.N."/>
            <person name="Kyrpides N.C."/>
            <person name="Shapiro N."/>
            <person name="Eloe-Fadrosh E.A."/>
            <person name="Pietrasiak N."/>
        </authorList>
    </citation>
    <scope>NUCLEOTIDE SEQUENCE</scope>
    <source>
        <strain evidence="21">GSE-TBD4-15B</strain>
    </source>
</reference>
<accession>A0A951PG94</accession>
<evidence type="ECO:0000256" key="7">
    <source>
        <dbReference type="ARBA" id="ARBA00022490"/>
    </source>
</evidence>
<dbReference type="InterPro" id="IPR011712">
    <property type="entry name" value="Sig_transdc_His_kin_sub3_dim/P"/>
</dbReference>
<evidence type="ECO:0000256" key="12">
    <source>
        <dbReference type="ARBA" id="ARBA00022777"/>
    </source>
</evidence>
<evidence type="ECO:0000313" key="21">
    <source>
        <dbReference type="EMBL" id="MBW4468743.1"/>
    </source>
</evidence>
<evidence type="ECO:0000256" key="13">
    <source>
        <dbReference type="ARBA" id="ARBA00022840"/>
    </source>
</evidence>